<gene>
    <name evidence="5" type="ORF">V6668_02795</name>
</gene>
<dbReference type="Gene3D" id="3.40.47.10">
    <property type="match status" value="2"/>
</dbReference>
<dbReference type="GeneID" id="93474358"/>
<name>A0ABD8AU72_PAEAM</name>
<sequence>MGFGIVDIGVYLPEQIQQPEEVLAALELGKGELQFLRKYHRLEGVPVTEPGQMLDDTIAQAVERLQTRPALSGIDLVLYVHSFQVQTPSDYRLVQRVLQRFGLEHVPFYGISQMNCASSIAALQWLERISQTQPHIRNVLLICADQFNFLPPEWRYLRKSAILGDSAVAVLLSRESCQHVVQAAHVLRDTRFHTGYHATADEISAFNRLYVDHIIQGMEELLSTQGLSFEDVNHIFPHNVNWTTWKEFSRRTGVGLERIYLDNIQRIGHNFSTDPFINLSSGLEQDWVCRKGRSIMVSIGLGSFFGFALVEHGGCEEE</sequence>
<organism evidence="5 6">
    <name type="scientific">Paenibacillus amylolyticus</name>
    <dbReference type="NCBI Taxonomy" id="1451"/>
    <lineage>
        <taxon>Bacteria</taxon>
        <taxon>Bacillati</taxon>
        <taxon>Bacillota</taxon>
        <taxon>Bacilli</taxon>
        <taxon>Bacillales</taxon>
        <taxon>Paenibacillaceae</taxon>
        <taxon>Paenibacillus</taxon>
    </lineage>
</organism>
<dbReference type="SUPFAM" id="SSF53901">
    <property type="entry name" value="Thiolase-like"/>
    <property type="match status" value="1"/>
</dbReference>
<feature type="domain" description="Beta-ketoacyl-[acyl-carrier-protein] synthase III C-terminal" evidence="3">
    <location>
        <begin position="222"/>
        <end position="311"/>
    </location>
</feature>
<dbReference type="Proteomes" id="UP001364764">
    <property type="component" value="Chromosome"/>
</dbReference>
<protein>
    <submittedName>
        <fullName evidence="5">3-oxoacyl-[acyl-carrier-protein] synthase III C-terminal domain-containing protein</fullName>
    </submittedName>
</protein>
<evidence type="ECO:0000256" key="1">
    <source>
        <dbReference type="ARBA" id="ARBA00022679"/>
    </source>
</evidence>
<dbReference type="PANTHER" id="PTHR34069">
    <property type="entry name" value="3-OXOACYL-[ACYL-CARRIER-PROTEIN] SYNTHASE 3"/>
    <property type="match status" value="1"/>
</dbReference>
<dbReference type="RefSeq" id="WP_036672140.1">
    <property type="nucleotide sequence ID" value="NZ_CP145892.1"/>
</dbReference>
<dbReference type="InterPro" id="IPR013747">
    <property type="entry name" value="ACP_syn_III_C"/>
</dbReference>
<dbReference type="AlphaFoldDB" id="A0ABD8AU72"/>
<dbReference type="Pfam" id="PF08541">
    <property type="entry name" value="ACP_syn_III_C"/>
    <property type="match status" value="1"/>
</dbReference>
<accession>A0ABD8AU72</accession>
<keyword evidence="2" id="KW-0012">Acyltransferase</keyword>
<reference evidence="5 6" key="1">
    <citation type="submission" date="2024-02" db="EMBL/GenBank/DDBJ databases">
        <title>Complete sequences of two Paenibacillus sp. strains and one Lysinibacillus strain isolated from the environment on STAA medium highlight biotechnological potential.</title>
        <authorList>
            <person name="Attere S.A."/>
            <person name="Piche L.C."/>
            <person name="Intertaglia L."/>
            <person name="Lami R."/>
            <person name="Charette S.J."/>
            <person name="Vincent A.T."/>
        </authorList>
    </citation>
    <scope>NUCLEOTIDE SEQUENCE [LARGE SCALE GENOMIC DNA]</scope>
    <source>
        <strain evidence="5 6">Y5S-7</strain>
    </source>
</reference>
<dbReference type="InterPro" id="IPR016039">
    <property type="entry name" value="Thiolase-like"/>
</dbReference>
<dbReference type="Pfam" id="PF08545">
    <property type="entry name" value="ACP_syn_III"/>
    <property type="match status" value="1"/>
</dbReference>
<dbReference type="InterPro" id="IPR013751">
    <property type="entry name" value="ACP_syn_III_N"/>
</dbReference>
<evidence type="ECO:0000259" key="4">
    <source>
        <dbReference type="Pfam" id="PF08545"/>
    </source>
</evidence>
<evidence type="ECO:0000313" key="5">
    <source>
        <dbReference type="EMBL" id="WWP21137.1"/>
    </source>
</evidence>
<keyword evidence="1" id="KW-0808">Transferase</keyword>
<evidence type="ECO:0000259" key="3">
    <source>
        <dbReference type="Pfam" id="PF08541"/>
    </source>
</evidence>
<dbReference type="PANTHER" id="PTHR34069:SF3">
    <property type="entry name" value="ACYL-COA:ACYL-COA ALKYLTRANSFERASE"/>
    <property type="match status" value="1"/>
</dbReference>
<dbReference type="GO" id="GO:0016746">
    <property type="term" value="F:acyltransferase activity"/>
    <property type="evidence" value="ECO:0007669"/>
    <property type="project" value="UniProtKB-KW"/>
</dbReference>
<feature type="domain" description="Beta-ketoacyl-[acyl-carrier-protein] synthase III N-terminal" evidence="4">
    <location>
        <begin position="113"/>
        <end position="178"/>
    </location>
</feature>
<proteinExistence type="predicted"/>
<dbReference type="EMBL" id="CP145892">
    <property type="protein sequence ID" value="WWP21137.1"/>
    <property type="molecule type" value="Genomic_DNA"/>
</dbReference>
<evidence type="ECO:0000313" key="6">
    <source>
        <dbReference type="Proteomes" id="UP001364764"/>
    </source>
</evidence>
<evidence type="ECO:0000256" key="2">
    <source>
        <dbReference type="ARBA" id="ARBA00023315"/>
    </source>
</evidence>